<dbReference type="InterPro" id="IPR000048">
    <property type="entry name" value="IQ_motif_EF-hand-BS"/>
</dbReference>
<accession>A0A7N0UAE1</accession>
<dbReference type="PROSITE" id="PS50096">
    <property type="entry name" value="IQ"/>
    <property type="match status" value="2"/>
</dbReference>
<protein>
    <recommendedName>
        <fullName evidence="5">DUF4005 domain-containing protein</fullName>
    </recommendedName>
</protein>
<comment type="similarity">
    <text evidence="2">Belongs to the IQD family.</text>
</comment>
<feature type="compositionally biased region" description="Basic and acidic residues" evidence="4">
    <location>
        <begin position="215"/>
        <end position="235"/>
    </location>
</feature>
<evidence type="ECO:0000256" key="1">
    <source>
        <dbReference type="ARBA" id="ARBA00022860"/>
    </source>
</evidence>
<dbReference type="Gene3D" id="1.20.5.190">
    <property type="match status" value="1"/>
</dbReference>
<comment type="subunit">
    <text evidence="3">Binds to multiple calmodulin (CaM) in the presence of Ca(2+) and CaM-like proteins.</text>
</comment>
<name>A0A7N0UAE1_KALFE</name>
<dbReference type="GO" id="GO:0005516">
    <property type="term" value="F:calmodulin binding"/>
    <property type="evidence" value="ECO:0007669"/>
    <property type="project" value="UniProtKB-KW"/>
</dbReference>
<dbReference type="SMART" id="SM00015">
    <property type="entry name" value="IQ"/>
    <property type="match status" value="2"/>
</dbReference>
<keyword evidence="7" id="KW-1185">Reference proteome</keyword>
<evidence type="ECO:0000256" key="4">
    <source>
        <dbReference type="SAM" id="MobiDB-lite"/>
    </source>
</evidence>
<dbReference type="CDD" id="cd23767">
    <property type="entry name" value="IQCD"/>
    <property type="match status" value="1"/>
</dbReference>
<dbReference type="PANTHER" id="PTHR32295:SF6">
    <property type="entry name" value="PROTEIN IQ-DOMAIN 18"/>
    <property type="match status" value="1"/>
</dbReference>
<evidence type="ECO:0000256" key="2">
    <source>
        <dbReference type="ARBA" id="ARBA00024341"/>
    </source>
</evidence>
<evidence type="ECO:0000313" key="6">
    <source>
        <dbReference type="EnsemblPlants" id="Kaladp0058s0392.1.v1.1"/>
    </source>
</evidence>
<dbReference type="EnsemblPlants" id="Kaladp0058s0392.1.v1.1">
    <property type="protein sequence ID" value="Kaladp0058s0392.1.v1.1"/>
    <property type="gene ID" value="Kaladp0058s0392.v1.1"/>
</dbReference>
<feature type="region of interest" description="Disordered" evidence="4">
    <location>
        <begin position="68"/>
        <end position="92"/>
    </location>
</feature>
<dbReference type="Pfam" id="PF00612">
    <property type="entry name" value="IQ"/>
    <property type="match status" value="2"/>
</dbReference>
<sequence>MGKTGGGYGSSSWLSALKRAFKSPSKGSNGTREEGVQEDEDEKRRGKRKWGLWKSTCQETVIHCDGKSGNAVAPSSALKQTKPAAETSNARTSVADVKAEHLIPADVYEEHRQALAVAMASTASAEGAAGSAQAAMGVTRLTHPPLKKYDAAMVIQTAFRGYLARRALRALKGLVKLQALVRGYSVRKRAKMTLHCMQALVRAQTRVHEQRRRLSHEGSRESNSRWESHFVDKKQHASTGSGAEDDWDEPRTMQEVKTKETGLKREKALAYAFSRQMLRSSIDSCASKNEAEERPRYAGPWTANRCDRAGRASCDRLESLKTVHMDTSQSYTAPGSQRSQHQCYQYQLPRQYNGRHSTTSHPHYPAHYKISPLSPRTPVSARIKHIQVNSASPRLQNEMSCAKSQTPNLGLAHFQGIQRHLAPSYMAATASAKARVRSHSVPQLRSETPDGDKGGTVKKRHPFPVEDIDLYCDTNYAVEDPARNLRTTRLPGQHGKQNFTETRTNISSSCTRSNWEELSPPSINNLPILSPYEDYRRNWKIIQ</sequence>
<dbReference type="InterPro" id="IPR025064">
    <property type="entry name" value="DUF4005"/>
</dbReference>
<feature type="domain" description="DUF4005" evidence="5">
    <location>
        <begin position="392"/>
        <end position="467"/>
    </location>
</feature>
<dbReference type="PANTHER" id="PTHR32295">
    <property type="entry name" value="IQ-DOMAIN 5-RELATED"/>
    <property type="match status" value="1"/>
</dbReference>
<dbReference type="Pfam" id="PF13178">
    <property type="entry name" value="DUF4005"/>
    <property type="match status" value="1"/>
</dbReference>
<organism evidence="6 7">
    <name type="scientific">Kalanchoe fedtschenkoi</name>
    <name type="common">Lavender scallops</name>
    <name type="synonym">South American air plant</name>
    <dbReference type="NCBI Taxonomy" id="63787"/>
    <lineage>
        <taxon>Eukaryota</taxon>
        <taxon>Viridiplantae</taxon>
        <taxon>Streptophyta</taxon>
        <taxon>Embryophyta</taxon>
        <taxon>Tracheophyta</taxon>
        <taxon>Spermatophyta</taxon>
        <taxon>Magnoliopsida</taxon>
        <taxon>eudicotyledons</taxon>
        <taxon>Gunneridae</taxon>
        <taxon>Pentapetalae</taxon>
        <taxon>Saxifragales</taxon>
        <taxon>Crassulaceae</taxon>
        <taxon>Kalanchoe</taxon>
    </lineage>
</organism>
<proteinExistence type="inferred from homology"/>
<dbReference type="Gramene" id="Kaladp0058s0392.1.v1.1">
    <property type="protein sequence ID" value="Kaladp0058s0392.1.v1.1"/>
    <property type="gene ID" value="Kaladp0058s0392.v1.1"/>
</dbReference>
<evidence type="ECO:0000313" key="7">
    <source>
        <dbReference type="Proteomes" id="UP000594263"/>
    </source>
</evidence>
<dbReference type="AlphaFoldDB" id="A0A7N0UAE1"/>
<feature type="region of interest" description="Disordered" evidence="4">
    <location>
        <begin position="206"/>
        <end position="251"/>
    </location>
</feature>
<feature type="region of interest" description="Disordered" evidence="4">
    <location>
        <begin position="434"/>
        <end position="460"/>
    </location>
</feature>
<evidence type="ECO:0000259" key="5">
    <source>
        <dbReference type="Pfam" id="PF13178"/>
    </source>
</evidence>
<feature type="region of interest" description="Disordered" evidence="4">
    <location>
        <begin position="19"/>
        <end position="48"/>
    </location>
</feature>
<dbReference type="OMA" id="IKSHARE"/>
<reference evidence="6" key="1">
    <citation type="submission" date="2021-01" db="UniProtKB">
        <authorList>
            <consortium name="EnsemblPlants"/>
        </authorList>
    </citation>
    <scope>IDENTIFICATION</scope>
</reference>
<evidence type="ECO:0000256" key="3">
    <source>
        <dbReference type="ARBA" id="ARBA00024378"/>
    </source>
</evidence>
<dbReference type="Proteomes" id="UP000594263">
    <property type="component" value="Unplaced"/>
</dbReference>
<keyword evidence="1" id="KW-0112">Calmodulin-binding</keyword>